<reference evidence="1" key="1">
    <citation type="journal article" date="2021" name="Proc. Natl. Acad. Sci. U.S.A.">
        <title>A Catalog of Tens of Thousands of Viruses from Human Metagenomes Reveals Hidden Associations with Chronic Diseases.</title>
        <authorList>
            <person name="Tisza M.J."/>
            <person name="Buck C.B."/>
        </authorList>
    </citation>
    <scope>NUCLEOTIDE SEQUENCE</scope>
    <source>
        <strain evidence="1">Ctk4d14</strain>
    </source>
</reference>
<protein>
    <submittedName>
        <fullName evidence="1">Uncharacterized protein</fullName>
    </submittedName>
</protein>
<name>A0A8S5QKQ3_9CAUD</name>
<sequence length="36" mass="4048">MNLTVKFESSTKYAICGTVICYGNRTLIIVINTHSR</sequence>
<proteinExistence type="predicted"/>
<dbReference type="EMBL" id="BK015667">
    <property type="protein sequence ID" value="DAE19132.1"/>
    <property type="molecule type" value="Genomic_DNA"/>
</dbReference>
<evidence type="ECO:0000313" key="1">
    <source>
        <dbReference type="EMBL" id="DAE19132.1"/>
    </source>
</evidence>
<accession>A0A8S5QKQ3</accession>
<organism evidence="1">
    <name type="scientific">Siphoviridae sp. ctk4d14</name>
    <dbReference type="NCBI Taxonomy" id="2825639"/>
    <lineage>
        <taxon>Viruses</taxon>
        <taxon>Duplodnaviria</taxon>
        <taxon>Heunggongvirae</taxon>
        <taxon>Uroviricota</taxon>
        <taxon>Caudoviricetes</taxon>
    </lineage>
</organism>